<dbReference type="EMBL" id="QGKW02001911">
    <property type="protein sequence ID" value="KAF2568736.1"/>
    <property type="molecule type" value="Genomic_DNA"/>
</dbReference>
<comment type="catalytic activity">
    <reaction evidence="6">
        <text>L-threonylcarbamoyladenylate + adenosine(37) in tRNA = N(6)-L-threonylcarbamoyladenosine(37) in tRNA + AMP + H(+)</text>
        <dbReference type="Rhea" id="RHEA:37059"/>
        <dbReference type="Rhea" id="RHEA-COMP:10162"/>
        <dbReference type="Rhea" id="RHEA-COMP:10163"/>
        <dbReference type="ChEBI" id="CHEBI:15378"/>
        <dbReference type="ChEBI" id="CHEBI:73682"/>
        <dbReference type="ChEBI" id="CHEBI:74411"/>
        <dbReference type="ChEBI" id="CHEBI:74418"/>
        <dbReference type="ChEBI" id="CHEBI:456215"/>
        <dbReference type="EC" id="2.3.1.234"/>
    </reaction>
</comment>
<keyword evidence="2" id="KW-0808">Transferase</keyword>
<dbReference type="SUPFAM" id="SSF53067">
    <property type="entry name" value="Actin-like ATPase domain"/>
    <property type="match status" value="3"/>
</dbReference>
<reference evidence="8" key="1">
    <citation type="submission" date="2019-12" db="EMBL/GenBank/DDBJ databases">
        <title>Genome sequencing and annotation of Brassica cretica.</title>
        <authorList>
            <person name="Studholme D.J."/>
            <person name="Sarris P.F."/>
        </authorList>
    </citation>
    <scope>NUCLEOTIDE SEQUENCE</scope>
    <source>
        <strain evidence="8">PFS-001/15</strain>
        <tissue evidence="8">Leaf</tissue>
    </source>
</reference>
<feature type="domain" description="Gcp-like" evidence="7">
    <location>
        <begin position="34"/>
        <end position="204"/>
    </location>
</feature>
<evidence type="ECO:0000256" key="6">
    <source>
        <dbReference type="ARBA" id="ARBA00048117"/>
    </source>
</evidence>
<dbReference type="Gene3D" id="3.30.420.40">
    <property type="match status" value="2"/>
</dbReference>
<dbReference type="AlphaFoldDB" id="A0A8S9IHE6"/>
<evidence type="ECO:0000256" key="4">
    <source>
        <dbReference type="ARBA" id="ARBA00022723"/>
    </source>
</evidence>
<dbReference type="EC" id="2.3.1.234" evidence="1"/>
<keyword evidence="4" id="KW-0479">Metal-binding</keyword>
<evidence type="ECO:0000313" key="8">
    <source>
        <dbReference type="EMBL" id="KAF2568736.1"/>
    </source>
</evidence>
<proteinExistence type="predicted"/>
<dbReference type="InterPro" id="IPR017861">
    <property type="entry name" value="KAE1/TsaD"/>
</dbReference>
<dbReference type="PANTHER" id="PTHR11735:SF6">
    <property type="entry name" value="TRNA N6-ADENOSINE THREONYLCARBAMOYLTRANSFERASE, MITOCHONDRIAL"/>
    <property type="match status" value="1"/>
</dbReference>
<evidence type="ECO:0000256" key="3">
    <source>
        <dbReference type="ARBA" id="ARBA00022694"/>
    </source>
</evidence>
<organism evidence="8 9">
    <name type="scientific">Brassica cretica</name>
    <name type="common">Mustard</name>
    <dbReference type="NCBI Taxonomy" id="69181"/>
    <lineage>
        <taxon>Eukaryota</taxon>
        <taxon>Viridiplantae</taxon>
        <taxon>Streptophyta</taxon>
        <taxon>Embryophyta</taxon>
        <taxon>Tracheophyta</taxon>
        <taxon>Spermatophyta</taxon>
        <taxon>Magnoliopsida</taxon>
        <taxon>eudicotyledons</taxon>
        <taxon>Gunneridae</taxon>
        <taxon>Pentapetalae</taxon>
        <taxon>rosids</taxon>
        <taxon>malvids</taxon>
        <taxon>Brassicales</taxon>
        <taxon>Brassicaceae</taxon>
        <taxon>Brassiceae</taxon>
        <taxon>Brassica</taxon>
    </lineage>
</organism>
<evidence type="ECO:0000256" key="5">
    <source>
        <dbReference type="ARBA" id="ARBA00023315"/>
    </source>
</evidence>
<evidence type="ECO:0000256" key="2">
    <source>
        <dbReference type="ARBA" id="ARBA00022679"/>
    </source>
</evidence>
<dbReference type="GO" id="GO:0046872">
    <property type="term" value="F:metal ion binding"/>
    <property type="evidence" value="ECO:0007669"/>
    <property type="project" value="UniProtKB-KW"/>
</dbReference>
<name>A0A8S9IHE6_BRACR</name>
<dbReference type="PANTHER" id="PTHR11735">
    <property type="entry name" value="TRNA N6-ADENOSINE THREONYLCARBAMOYLTRANSFERASE"/>
    <property type="match status" value="1"/>
</dbReference>
<dbReference type="GO" id="GO:0061711">
    <property type="term" value="F:tRNA N(6)-L-threonylcarbamoyladenine synthase activity"/>
    <property type="evidence" value="ECO:0007669"/>
    <property type="project" value="UniProtKB-EC"/>
</dbReference>
<feature type="domain" description="Gcp-like" evidence="7">
    <location>
        <begin position="210"/>
        <end position="291"/>
    </location>
</feature>
<dbReference type="GO" id="GO:0005739">
    <property type="term" value="C:mitochondrion"/>
    <property type="evidence" value="ECO:0007669"/>
    <property type="project" value="TreeGrafter"/>
</dbReference>
<keyword evidence="3" id="KW-0819">tRNA processing</keyword>
<dbReference type="InterPro" id="IPR043129">
    <property type="entry name" value="ATPase_NBD"/>
</dbReference>
<evidence type="ECO:0000256" key="1">
    <source>
        <dbReference type="ARBA" id="ARBA00012156"/>
    </source>
</evidence>
<dbReference type="PRINTS" id="PR00789">
    <property type="entry name" value="OSIALOPTASE"/>
</dbReference>
<dbReference type="InterPro" id="IPR000905">
    <property type="entry name" value="Gcp-like_dom"/>
</dbReference>
<protein>
    <recommendedName>
        <fullName evidence="1">N(6)-L-threonylcarbamoyladenine synthase</fullName>
        <ecNumber evidence="1">2.3.1.234</ecNumber>
    </recommendedName>
</protein>
<dbReference type="Pfam" id="PF00814">
    <property type="entry name" value="TsaD"/>
    <property type="match status" value="2"/>
</dbReference>
<sequence length="367" mass="39414">MENVKGNGEILSLSHLFSGKNPSFGFAPASAKRYAQLLAQYGGVAPKQAEEAHSRVIDKVVVQDALDRANLTETDLSAVAVTIGPGLGLCLRVGVHKARRVAGAFNLPIVGVHHMEAHALVARLVEHELSFPFMALLISGGHNIIVLAHKLGQYTQLGTTVDDAIGEAFDKTAKGLGLDLRRSGGPAVEELALEGDSKSVMFNVSVKLVFSLYGGGAPKQAEEEHSRFIDKVVKEALDRANFTENDLSAVAVTIGPGLGLCLRVVVQKAPRVAGSFNLPIVGVHHMEARACPCSQVPMKHHKDCNFSYASLKTQVRLATEARDMYDAKCPVSCATKEDRRNRADMNIWSETAKLSDHLNMSSSGSNE</sequence>
<evidence type="ECO:0000259" key="7">
    <source>
        <dbReference type="Pfam" id="PF00814"/>
    </source>
</evidence>
<gene>
    <name evidence="8" type="ORF">F2Q68_00024118</name>
</gene>
<comment type="caution">
    <text evidence="8">The sequence shown here is derived from an EMBL/GenBank/DDBJ whole genome shotgun (WGS) entry which is preliminary data.</text>
</comment>
<accession>A0A8S9IHE6</accession>
<evidence type="ECO:0000313" key="9">
    <source>
        <dbReference type="Proteomes" id="UP000712281"/>
    </source>
</evidence>
<dbReference type="GO" id="GO:0008033">
    <property type="term" value="P:tRNA processing"/>
    <property type="evidence" value="ECO:0007669"/>
    <property type="project" value="UniProtKB-KW"/>
</dbReference>
<dbReference type="Proteomes" id="UP000712281">
    <property type="component" value="Unassembled WGS sequence"/>
</dbReference>
<keyword evidence="5" id="KW-0012">Acyltransferase</keyword>